<dbReference type="Proteomes" id="UP000596660">
    <property type="component" value="Unplaced"/>
</dbReference>
<organism evidence="2 3">
    <name type="scientific">Chenopodium quinoa</name>
    <name type="common">Quinoa</name>
    <dbReference type="NCBI Taxonomy" id="63459"/>
    <lineage>
        <taxon>Eukaryota</taxon>
        <taxon>Viridiplantae</taxon>
        <taxon>Streptophyta</taxon>
        <taxon>Embryophyta</taxon>
        <taxon>Tracheophyta</taxon>
        <taxon>Spermatophyta</taxon>
        <taxon>Magnoliopsida</taxon>
        <taxon>eudicotyledons</taxon>
        <taxon>Gunneridae</taxon>
        <taxon>Pentapetalae</taxon>
        <taxon>Caryophyllales</taxon>
        <taxon>Chenopodiaceae</taxon>
        <taxon>Chenopodioideae</taxon>
        <taxon>Atripliceae</taxon>
        <taxon>Chenopodium</taxon>
    </lineage>
</organism>
<evidence type="ECO:0000313" key="2">
    <source>
        <dbReference type="EnsemblPlants" id="AUR62016423-RA:cds"/>
    </source>
</evidence>
<feature type="compositionally biased region" description="Acidic residues" evidence="1">
    <location>
        <begin position="7"/>
        <end position="16"/>
    </location>
</feature>
<name>A0A803LN94_CHEQI</name>
<sequence>MEKTDAEVETEQENVAEDVQQQNEEFRRSTRESIMPHKFRDYVYTLPSRKGDCNMADKIGFTARELSDSSSYSKEYVGSLNNVFKVKEPHSYKEASKEMEWVMKRAILQN</sequence>
<dbReference type="Gramene" id="AUR62016423-RA">
    <property type="protein sequence ID" value="AUR62016423-RA:cds"/>
    <property type="gene ID" value="AUR62016423"/>
</dbReference>
<protein>
    <submittedName>
        <fullName evidence="2">Uncharacterized protein</fullName>
    </submittedName>
</protein>
<feature type="region of interest" description="Disordered" evidence="1">
    <location>
        <begin position="1"/>
        <end position="31"/>
    </location>
</feature>
<keyword evidence="3" id="KW-1185">Reference proteome</keyword>
<evidence type="ECO:0000256" key="1">
    <source>
        <dbReference type="SAM" id="MobiDB-lite"/>
    </source>
</evidence>
<dbReference type="EnsemblPlants" id="AUR62016423-RA">
    <property type="protein sequence ID" value="AUR62016423-RA:cds"/>
    <property type="gene ID" value="AUR62016423"/>
</dbReference>
<dbReference type="AlphaFoldDB" id="A0A803LN94"/>
<reference evidence="2" key="1">
    <citation type="journal article" date="2017" name="Nature">
        <title>The genome of Chenopodium quinoa.</title>
        <authorList>
            <person name="Jarvis D.E."/>
            <person name="Ho Y.S."/>
            <person name="Lightfoot D.J."/>
            <person name="Schmoeckel S.M."/>
            <person name="Li B."/>
            <person name="Borm T.J.A."/>
            <person name="Ohyanagi H."/>
            <person name="Mineta K."/>
            <person name="Michell C.T."/>
            <person name="Saber N."/>
            <person name="Kharbatia N.M."/>
            <person name="Rupper R.R."/>
            <person name="Sharp A.R."/>
            <person name="Dally N."/>
            <person name="Boughton B.A."/>
            <person name="Woo Y.H."/>
            <person name="Gao G."/>
            <person name="Schijlen E.G.W.M."/>
            <person name="Guo X."/>
            <person name="Momin A.A."/>
            <person name="Negrao S."/>
            <person name="Al-Babili S."/>
            <person name="Gehring C."/>
            <person name="Roessner U."/>
            <person name="Jung C."/>
            <person name="Murphy K."/>
            <person name="Arold S.T."/>
            <person name="Gojobori T."/>
            <person name="van der Linden C.G."/>
            <person name="van Loo E.N."/>
            <person name="Jellen E.N."/>
            <person name="Maughan P.J."/>
            <person name="Tester M."/>
        </authorList>
    </citation>
    <scope>NUCLEOTIDE SEQUENCE [LARGE SCALE GENOMIC DNA]</scope>
    <source>
        <strain evidence="2">cv. PI 614886</strain>
    </source>
</reference>
<evidence type="ECO:0000313" key="3">
    <source>
        <dbReference type="Proteomes" id="UP000596660"/>
    </source>
</evidence>
<reference evidence="2" key="2">
    <citation type="submission" date="2021-03" db="UniProtKB">
        <authorList>
            <consortium name="EnsemblPlants"/>
        </authorList>
    </citation>
    <scope>IDENTIFICATION</scope>
</reference>
<proteinExistence type="predicted"/>
<accession>A0A803LN94</accession>